<feature type="compositionally biased region" description="Basic and acidic residues" evidence="1">
    <location>
        <begin position="1"/>
        <end position="11"/>
    </location>
</feature>
<evidence type="ECO:0000313" key="2">
    <source>
        <dbReference type="EMBL" id="KLU88093.1"/>
    </source>
</evidence>
<evidence type="ECO:0000313" key="3">
    <source>
        <dbReference type="EnsemblFungi" id="MAPG_07080T0"/>
    </source>
</evidence>
<reference evidence="2" key="3">
    <citation type="submission" date="2011-03" db="EMBL/GenBank/DDBJ databases">
        <title>Annotation of Magnaporthe poae ATCC 64411.</title>
        <authorList>
            <person name="Ma L.-J."/>
            <person name="Dead R."/>
            <person name="Young S.K."/>
            <person name="Zeng Q."/>
            <person name="Gargeya S."/>
            <person name="Fitzgerald M."/>
            <person name="Haas B."/>
            <person name="Abouelleil A."/>
            <person name="Alvarado L."/>
            <person name="Arachchi H.M."/>
            <person name="Berlin A."/>
            <person name="Brown A."/>
            <person name="Chapman S.B."/>
            <person name="Chen Z."/>
            <person name="Dunbar C."/>
            <person name="Freedman E."/>
            <person name="Gearin G."/>
            <person name="Gellesch M."/>
            <person name="Goldberg J."/>
            <person name="Griggs A."/>
            <person name="Gujja S."/>
            <person name="Heiman D."/>
            <person name="Howarth C."/>
            <person name="Larson L."/>
            <person name="Lui A."/>
            <person name="MacDonald P.J.P."/>
            <person name="Mehta T."/>
            <person name="Montmayeur A."/>
            <person name="Murphy C."/>
            <person name="Neiman D."/>
            <person name="Pearson M."/>
            <person name="Priest M."/>
            <person name="Roberts A."/>
            <person name="Saif S."/>
            <person name="Shea T."/>
            <person name="Shenoy N."/>
            <person name="Sisk P."/>
            <person name="Stolte C."/>
            <person name="Sykes S."/>
            <person name="Yandava C."/>
            <person name="Wortman J."/>
            <person name="Nusbaum C."/>
            <person name="Birren B."/>
        </authorList>
    </citation>
    <scope>NUCLEOTIDE SEQUENCE</scope>
    <source>
        <strain evidence="2">ATCC 64411</strain>
    </source>
</reference>
<feature type="compositionally biased region" description="Gly residues" evidence="1">
    <location>
        <begin position="12"/>
        <end position="49"/>
    </location>
</feature>
<dbReference type="VEuPathDB" id="FungiDB:MAPG_07080"/>
<keyword evidence="4" id="KW-1185">Reference proteome</keyword>
<gene>
    <name evidence="2" type="ORF">MAPG_07080</name>
</gene>
<protein>
    <submittedName>
        <fullName evidence="2 3">Uncharacterized protein</fullName>
    </submittedName>
</protein>
<evidence type="ECO:0000256" key="1">
    <source>
        <dbReference type="SAM" id="MobiDB-lite"/>
    </source>
</evidence>
<dbReference type="EMBL" id="GL876971">
    <property type="protein sequence ID" value="KLU88093.1"/>
    <property type="molecule type" value="Genomic_DNA"/>
</dbReference>
<reference evidence="3" key="4">
    <citation type="journal article" date="2015" name="G3 (Bethesda)">
        <title>Genome sequences of three phytopathogenic species of the Magnaporthaceae family of fungi.</title>
        <authorList>
            <person name="Okagaki L.H."/>
            <person name="Nunes C.C."/>
            <person name="Sailsbery J."/>
            <person name="Clay B."/>
            <person name="Brown D."/>
            <person name="John T."/>
            <person name="Oh Y."/>
            <person name="Young N."/>
            <person name="Fitzgerald M."/>
            <person name="Haas B.J."/>
            <person name="Zeng Q."/>
            <person name="Young S."/>
            <person name="Adiconis X."/>
            <person name="Fan L."/>
            <person name="Levin J.Z."/>
            <person name="Mitchell T.K."/>
            <person name="Okubara P.A."/>
            <person name="Farman M.L."/>
            <person name="Kohn L.M."/>
            <person name="Birren B."/>
            <person name="Ma L.-J."/>
            <person name="Dean R.A."/>
        </authorList>
    </citation>
    <scope>NUCLEOTIDE SEQUENCE</scope>
    <source>
        <strain evidence="3">ATCC 64411 / 73-15</strain>
    </source>
</reference>
<evidence type="ECO:0000313" key="4">
    <source>
        <dbReference type="Proteomes" id="UP000011715"/>
    </source>
</evidence>
<name>A0A0C4E3R3_MAGP6</name>
<feature type="region of interest" description="Disordered" evidence="1">
    <location>
        <begin position="1"/>
        <end position="81"/>
    </location>
</feature>
<dbReference type="EnsemblFungi" id="MAPG_07080T0">
    <property type="protein sequence ID" value="MAPG_07080T0"/>
    <property type="gene ID" value="MAPG_07080"/>
</dbReference>
<reference evidence="4" key="1">
    <citation type="submission" date="2010-05" db="EMBL/GenBank/DDBJ databases">
        <title>The genome sequence of Magnaporthe poae strain ATCC 64411.</title>
        <authorList>
            <person name="Ma L.-J."/>
            <person name="Dead R."/>
            <person name="Young S."/>
            <person name="Zeng Q."/>
            <person name="Koehrsen M."/>
            <person name="Alvarado L."/>
            <person name="Berlin A."/>
            <person name="Chapman S.B."/>
            <person name="Chen Z."/>
            <person name="Freedman E."/>
            <person name="Gellesch M."/>
            <person name="Goldberg J."/>
            <person name="Griggs A."/>
            <person name="Gujja S."/>
            <person name="Heilman E.R."/>
            <person name="Heiman D."/>
            <person name="Hepburn T."/>
            <person name="Howarth C."/>
            <person name="Jen D."/>
            <person name="Larson L."/>
            <person name="Mehta T."/>
            <person name="Neiman D."/>
            <person name="Pearson M."/>
            <person name="Roberts A."/>
            <person name="Saif S."/>
            <person name="Shea T."/>
            <person name="Shenoy N."/>
            <person name="Sisk P."/>
            <person name="Stolte C."/>
            <person name="Sykes S."/>
            <person name="Walk T."/>
            <person name="White J."/>
            <person name="Yandava C."/>
            <person name="Haas B."/>
            <person name="Nusbaum C."/>
            <person name="Birren B."/>
        </authorList>
    </citation>
    <scope>NUCLEOTIDE SEQUENCE [LARGE SCALE GENOMIC DNA]</scope>
    <source>
        <strain evidence="4">ATCC 64411 / 73-15</strain>
    </source>
</reference>
<reference evidence="3" key="5">
    <citation type="submission" date="2015-06" db="UniProtKB">
        <authorList>
            <consortium name="EnsemblFungi"/>
        </authorList>
    </citation>
    <scope>IDENTIFICATION</scope>
    <source>
        <strain evidence="3">ATCC 64411</strain>
    </source>
</reference>
<dbReference type="AlphaFoldDB" id="A0A0C4E3R3"/>
<sequence>MGGRMEEKEGSRGTGLRGGKGRCGGIGSAKSGAGGGQEAQKQGAGGGTRSAGITALVEEKGAQGQRRWWRNTRRGGSPRGDQVTVGAVLLYIGVAWLLPRKSTIKSLRAYK</sequence>
<dbReference type="Proteomes" id="UP000011715">
    <property type="component" value="Unassembled WGS sequence"/>
</dbReference>
<accession>A0A0C4E3R3</accession>
<organism evidence="3 4">
    <name type="scientific">Magnaporthiopsis poae (strain ATCC 64411 / 73-15)</name>
    <name type="common">Kentucky bluegrass fungus</name>
    <name type="synonym">Magnaporthe poae</name>
    <dbReference type="NCBI Taxonomy" id="644358"/>
    <lineage>
        <taxon>Eukaryota</taxon>
        <taxon>Fungi</taxon>
        <taxon>Dikarya</taxon>
        <taxon>Ascomycota</taxon>
        <taxon>Pezizomycotina</taxon>
        <taxon>Sordariomycetes</taxon>
        <taxon>Sordariomycetidae</taxon>
        <taxon>Magnaporthales</taxon>
        <taxon>Magnaporthaceae</taxon>
        <taxon>Magnaporthiopsis</taxon>
    </lineage>
</organism>
<dbReference type="EMBL" id="ADBL01001709">
    <property type="status" value="NOT_ANNOTATED_CDS"/>
    <property type="molecule type" value="Genomic_DNA"/>
</dbReference>
<proteinExistence type="predicted"/>
<reference evidence="2" key="2">
    <citation type="submission" date="2010-05" db="EMBL/GenBank/DDBJ databases">
        <title>The Genome Sequence of Magnaporthe poae strain ATCC 64411.</title>
        <authorList>
            <consortium name="The Broad Institute Genome Sequencing Platform"/>
            <consortium name="Broad Institute Genome Sequencing Center for Infectious Disease"/>
            <person name="Ma L.-J."/>
            <person name="Dead R."/>
            <person name="Young S."/>
            <person name="Zeng Q."/>
            <person name="Koehrsen M."/>
            <person name="Alvarado L."/>
            <person name="Berlin A."/>
            <person name="Chapman S.B."/>
            <person name="Chen Z."/>
            <person name="Freedman E."/>
            <person name="Gellesch M."/>
            <person name="Goldberg J."/>
            <person name="Griggs A."/>
            <person name="Gujja S."/>
            <person name="Heilman E.R."/>
            <person name="Heiman D."/>
            <person name="Hepburn T."/>
            <person name="Howarth C."/>
            <person name="Jen D."/>
            <person name="Larson L."/>
            <person name="Mehta T."/>
            <person name="Neiman D."/>
            <person name="Pearson M."/>
            <person name="Roberts A."/>
            <person name="Saif S."/>
            <person name="Shea T."/>
            <person name="Shenoy N."/>
            <person name="Sisk P."/>
            <person name="Stolte C."/>
            <person name="Sykes S."/>
            <person name="Walk T."/>
            <person name="White J."/>
            <person name="Yandava C."/>
            <person name="Haas B."/>
            <person name="Nusbaum C."/>
            <person name="Birren B."/>
        </authorList>
    </citation>
    <scope>NUCLEOTIDE SEQUENCE</scope>
    <source>
        <strain evidence="2">ATCC 64411</strain>
    </source>
</reference>